<dbReference type="Proteomes" id="UP001066276">
    <property type="component" value="Chromosome 6"/>
</dbReference>
<gene>
    <name evidence="1" type="ORF">NDU88_003923</name>
</gene>
<dbReference type="AlphaFoldDB" id="A0AAV7QGZ9"/>
<dbReference type="EMBL" id="JANPWB010000010">
    <property type="protein sequence ID" value="KAJ1137525.1"/>
    <property type="molecule type" value="Genomic_DNA"/>
</dbReference>
<proteinExistence type="predicted"/>
<organism evidence="1 2">
    <name type="scientific">Pleurodeles waltl</name>
    <name type="common">Iberian ribbed newt</name>
    <dbReference type="NCBI Taxonomy" id="8319"/>
    <lineage>
        <taxon>Eukaryota</taxon>
        <taxon>Metazoa</taxon>
        <taxon>Chordata</taxon>
        <taxon>Craniata</taxon>
        <taxon>Vertebrata</taxon>
        <taxon>Euteleostomi</taxon>
        <taxon>Amphibia</taxon>
        <taxon>Batrachia</taxon>
        <taxon>Caudata</taxon>
        <taxon>Salamandroidea</taxon>
        <taxon>Salamandridae</taxon>
        <taxon>Pleurodelinae</taxon>
        <taxon>Pleurodeles</taxon>
    </lineage>
</organism>
<keyword evidence="2" id="KW-1185">Reference proteome</keyword>
<comment type="caution">
    <text evidence="1">The sequence shown here is derived from an EMBL/GenBank/DDBJ whole genome shotgun (WGS) entry which is preliminary data.</text>
</comment>
<sequence length="84" mass="9117">MNSRCLRVVPNSLCADKQQAREEPELEPCSVLARELESCSVLAREMSGSGGGSRYRKSLLLSGLAVSLKGDGDNVTREKIHVLD</sequence>
<evidence type="ECO:0000313" key="1">
    <source>
        <dbReference type="EMBL" id="KAJ1137525.1"/>
    </source>
</evidence>
<reference evidence="1" key="1">
    <citation type="journal article" date="2022" name="bioRxiv">
        <title>Sequencing and chromosome-scale assembly of the giantPleurodeles waltlgenome.</title>
        <authorList>
            <person name="Brown T."/>
            <person name="Elewa A."/>
            <person name="Iarovenko S."/>
            <person name="Subramanian E."/>
            <person name="Araus A.J."/>
            <person name="Petzold A."/>
            <person name="Susuki M."/>
            <person name="Suzuki K.-i.T."/>
            <person name="Hayashi T."/>
            <person name="Toyoda A."/>
            <person name="Oliveira C."/>
            <person name="Osipova E."/>
            <person name="Leigh N.D."/>
            <person name="Simon A."/>
            <person name="Yun M.H."/>
        </authorList>
    </citation>
    <scope>NUCLEOTIDE SEQUENCE</scope>
    <source>
        <strain evidence="1">20211129_DDA</strain>
        <tissue evidence="1">Liver</tissue>
    </source>
</reference>
<protein>
    <submittedName>
        <fullName evidence="1">Uncharacterized protein</fullName>
    </submittedName>
</protein>
<evidence type="ECO:0000313" key="2">
    <source>
        <dbReference type="Proteomes" id="UP001066276"/>
    </source>
</evidence>
<accession>A0AAV7QGZ9</accession>
<name>A0AAV7QGZ9_PLEWA</name>